<evidence type="ECO:0000256" key="5">
    <source>
        <dbReference type="ARBA" id="ARBA00022679"/>
    </source>
</evidence>
<comment type="catalytic activity">
    <reaction evidence="8 9">
        <text>geranylgeranyl diphosphate + L-cysteinyl-[protein] = S-geranylgeranyl-L-cysteinyl-[protein] + diphosphate</text>
        <dbReference type="Rhea" id="RHEA:21240"/>
        <dbReference type="Rhea" id="RHEA-COMP:10131"/>
        <dbReference type="Rhea" id="RHEA-COMP:11537"/>
        <dbReference type="ChEBI" id="CHEBI:29950"/>
        <dbReference type="ChEBI" id="CHEBI:33019"/>
        <dbReference type="ChEBI" id="CHEBI:57533"/>
        <dbReference type="ChEBI" id="CHEBI:86021"/>
        <dbReference type="EC" id="2.5.1.60"/>
    </reaction>
</comment>
<dbReference type="EMBL" id="JAHWGI010000219">
    <property type="protein sequence ID" value="KAK3911080.1"/>
    <property type="molecule type" value="Genomic_DNA"/>
</dbReference>
<evidence type="ECO:0000256" key="2">
    <source>
        <dbReference type="ARBA" id="ARBA00012656"/>
    </source>
</evidence>
<dbReference type="EC" id="2.5.1.60" evidence="2 9"/>
<reference evidence="11" key="1">
    <citation type="submission" date="2021-07" db="EMBL/GenBank/DDBJ databases">
        <authorList>
            <person name="Catto M.A."/>
            <person name="Jacobson A."/>
            <person name="Kennedy G."/>
            <person name="Labadie P."/>
            <person name="Hunt B.G."/>
            <person name="Srinivasan R."/>
        </authorList>
    </citation>
    <scope>NUCLEOTIDE SEQUENCE</scope>
    <source>
        <strain evidence="11">PL_HMW_Pooled</strain>
        <tissue evidence="11">Head</tissue>
    </source>
</reference>
<dbReference type="InterPro" id="IPR001611">
    <property type="entry name" value="Leu-rich_rpt"/>
</dbReference>
<evidence type="ECO:0000256" key="10">
    <source>
        <dbReference type="SAM" id="MobiDB-lite"/>
    </source>
</evidence>
<protein>
    <recommendedName>
        <fullName evidence="3 9">Geranylgeranyl transferase type-2 subunit alpha</fullName>
        <ecNumber evidence="2 9">2.5.1.60</ecNumber>
    </recommendedName>
    <alternativeName>
        <fullName evidence="7 9">Geranylgeranyl transferase type II subunit alpha</fullName>
    </alternativeName>
</protein>
<dbReference type="Gene3D" id="3.80.10.10">
    <property type="entry name" value="Ribonuclease Inhibitor"/>
    <property type="match status" value="1"/>
</dbReference>
<gene>
    <name evidence="11" type="ORF">KUF71_020784</name>
</gene>
<dbReference type="SUPFAM" id="SSF48439">
    <property type="entry name" value="Protein prenylyltransferase"/>
    <property type="match status" value="1"/>
</dbReference>
<dbReference type="InterPro" id="IPR032675">
    <property type="entry name" value="LRR_dom_sf"/>
</dbReference>
<dbReference type="PROSITE" id="PS51450">
    <property type="entry name" value="LRR"/>
    <property type="match status" value="1"/>
</dbReference>
<evidence type="ECO:0000256" key="9">
    <source>
        <dbReference type="RuleBase" id="RU367120"/>
    </source>
</evidence>
<dbReference type="Gene3D" id="2.60.40.1130">
    <property type="entry name" value="Rab geranylgeranyltransferase alpha-subunit, insert domain"/>
    <property type="match status" value="1"/>
</dbReference>
<sequence>MSYGLRFRDEKNVTHGRLKVKTTKEQEEEKRQKRAQKVKQYRGAFSRIVEKRQSGEKDEEGLQISQQILEMIPDIHTLWNYRREILLHLKEFLSEDELQRRLESERFLTEACLRANPKSYCAWHHRSWSMDLMPRPDWQRELALCNKFLSLDERNFHCWDYRRFVVRRAQVPAQEELNFTDEKIAVNFSNYSCWHYRSKLLPVVQPDPLGVRPVAEAKHKEELELVQNAAFTDPTDQSAWFYQRWLLGRSRPRQAVTRALVSTERCLAALVHPARAPVRLQLLVGDGAEPLAGTWRAADGQACSSVWVFAPSSPLPQPLAGPVRLRLQDDQGHDVDAELCVDADGRGARLCVAPDFGAPLSPALSSVMLEELDACRQLLEFDPDSKWTLLTSALLMQTIDRHAYEAETLLTLDELVELDYQRANYYKDLKSRLLVEYALERQRGDAVDLTGLALTALYHAPLLALVRTLVLDDNHLRRPLPHLSALQCCESLSLDRNELSSLAGWPALPSLVSLSLRDNALSDVGSLAALSCCPRLQSLDLRGNPLAQGDQAELRRNVLAVLPKLATLNGVHV</sequence>
<evidence type="ECO:0000256" key="1">
    <source>
        <dbReference type="ARBA" id="ARBA00006734"/>
    </source>
</evidence>
<organism evidence="11 12">
    <name type="scientific">Frankliniella fusca</name>
    <dbReference type="NCBI Taxonomy" id="407009"/>
    <lineage>
        <taxon>Eukaryota</taxon>
        <taxon>Metazoa</taxon>
        <taxon>Ecdysozoa</taxon>
        <taxon>Arthropoda</taxon>
        <taxon>Hexapoda</taxon>
        <taxon>Insecta</taxon>
        <taxon>Pterygota</taxon>
        <taxon>Neoptera</taxon>
        <taxon>Paraneoptera</taxon>
        <taxon>Thysanoptera</taxon>
        <taxon>Terebrantia</taxon>
        <taxon>Thripoidea</taxon>
        <taxon>Thripidae</taxon>
        <taxon>Frankliniella</taxon>
    </lineage>
</organism>
<dbReference type="SUPFAM" id="SSF52058">
    <property type="entry name" value="L domain-like"/>
    <property type="match status" value="1"/>
</dbReference>
<evidence type="ECO:0000313" key="12">
    <source>
        <dbReference type="Proteomes" id="UP001219518"/>
    </source>
</evidence>
<dbReference type="FunFam" id="1.25.40.120:FF:000035">
    <property type="entry name" value="Geranylgeranyl transferase type-2 subunit alpha"/>
    <property type="match status" value="1"/>
</dbReference>
<keyword evidence="6" id="KW-0677">Repeat</keyword>
<keyword evidence="12" id="KW-1185">Reference proteome</keyword>
<comment type="similarity">
    <text evidence="1 9">Belongs to the protein prenyltransferase subunit alpha family.</text>
</comment>
<dbReference type="Proteomes" id="UP001219518">
    <property type="component" value="Unassembled WGS sequence"/>
</dbReference>
<evidence type="ECO:0000256" key="7">
    <source>
        <dbReference type="ARBA" id="ARBA00031267"/>
    </source>
</evidence>
<proteinExistence type="inferred from homology"/>
<dbReference type="PROSITE" id="PS51147">
    <property type="entry name" value="PFTA"/>
    <property type="match status" value="5"/>
</dbReference>
<dbReference type="PANTHER" id="PTHR11129">
    <property type="entry name" value="PROTEIN FARNESYLTRANSFERASE ALPHA SUBUNIT/RAB GERANYLGERANYL TRANSFERASE ALPHA SUBUNIT"/>
    <property type="match status" value="1"/>
</dbReference>
<dbReference type="PANTHER" id="PTHR11129:SF2">
    <property type="entry name" value="GERANYLGERANYL TRANSFERASE TYPE-2 SUBUNIT ALPHA"/>
    <property type="match status" value="1"/>
</dbReference>
<evidence type="ECO:0000256" key="4">
    <source>
        <dbReference type="ARBA" id="ARBA00022602"/>
    </source>
</evidence>
<dbReference type="GO" id="GO:0004663">
    <property type="term" value="F:Rab geranylgeranyltransferase activity"/>
    <property type="evidence" value="ECO:0007669"/>
    <property type="project" value="UniProtKB-UniRule"/>
</dbReference>
<evidence type="ECO:0000313" key="11">
    <source>
        <dbReference type="EMBL" id="KAK3911080.1"/>
    </source>
</evidence>
<dbReference type="AlphaFoldDB" id="A0AAE1GXD9"/>
<dbReference type="GO" id="GO:0005968">
    <property type="term" value="C:Rab-protein geranylgeranyltransferase complex"/>
    <property type="evidence" value="ECO:0007669"/>
    <property type="project" value="TreeGrafter"/>
</dbReference>
<comment type="caution">
    <text evidence="11">The sequence shown here is derived from an EMBL/GenBank/DDBJ whole genome shotgun (WGS) entry which is preliminary data.</text>
</comment>
<reference evidence="11" key="2">
    <citation type="journal article" date="2023" name="BMC Genomics">
        <title>Pest status, molecular evolution, and epigenetic factors derived from the genome assembly of Frankliniella fusca, a thysanopteran phytovirus vector.</title>
        <authorList>
            <person name="Catto M.A."/>
            <person name="Labadie P.E."/>
            <person name="Jacobson A.L."/>
            <person name="Kennedy G.G."/>
            <person name="Srinivasan R."/>
            <person name="Hunt B.G."/>
        </authorList>
    </citation>
    <scope>NUCLEOTIDE SEQUENCE</scope>
    <source>
        <strain evidence="11">PL_HMW_Pooled</strain>
    </source>
</reference>
<comment type="function">
    <text evidence="9">Catalyzes the transfer of a geranyl-geranyl moiety from geranyl-geranyl pyrophosphate to cysteines occuring in specific C-terminal amino acid sequences.</text>
</comment>
<keyword evidence="4 9" id="KW-0637">Prenyltransferase</keyword>
<dbReference type="InterPro" id="IPR002088">
    <property type="entry name" value="Prenyl_trans_a"/>
</dbReference>
<evidence type="ECO:0000256" key="6">
    <source>
        <dbReference type="ARBA" id="ARBA00022737"/>
    </source>
</evidence>
<dbReference type="Gene3D" id="1.25.40.120">
    <property type="entry name" value="Protein prenylyltransferase"/>
    <property type="match status" value="1"/>
</dbReference>
<accession>A0AAE1GXD9</accession>
<feature type="region of interest" description="Disordered" evidence="10">
    <location>
        <begin position="16"/>
        <end position="36"/>
    </location>
</feature>
<feature type="compositionally biased region" description="Basic and acidic residues" evidence="10">
    <location>
        <begin position="22"/>
        <end position="31"/>
    </location>
</feature>
<dbReference type="Pfam" id="PF01239">
    <property type="entry name" value="PPTA"/>
    <property type="match status" value="5"/>
</dbReference>
<evidence type="ECO:0000256" key="8">
    <source>
        <dbReference type="ARBA" id="ARBA00047658"/>
    </source>
</evidence>
<keyword evidence="5 9" id="KW-0808">Transferase</keyword>
<name>A0AAE1GXD9_9NEOP</name>
<evidence type="ECO:0000256" key="3">
    <source>
        <dbReference type="ARBA" id="ARBA00014772"/>
    </source>
</evidence>
<dbReference type="GO" id="GO:0097354">
    <property type="term" value="P:prenylation"/>
    <property type="evidence" value="ECO:0007669"/>
    <property type="project" value="UniProtKB-UniRule"/>
</dbReference>